<evidence type="ECO:0000313" key="3">
    <source>
        <dbReference type="Proteomes" id="UP000053105"/>
    </source>
</evidence>
<sequence>MDTLRTISTWNVDHACTYVPKYSTDNLRLSLARHRAVQKSNRNLGAWKLGNTNLESCKICKSINCEATSRATFEDEEEEETSKMEREACSFSVERDTEEEDGMALCMDPLDSLVHLLRSKRNRSLPRTETELTQLRGFVPFDFEGTDLSRKEDTLQGWAEKSVWSMVCAMELGLISSQNNVLFDAMPDQRSYVNVASAAVPKSLSLIDNSSVSAASKSSRIIRMKSRRRKKRSSKCASRSKSESPFIQSKEVKENFCKTRRSHDSTTTDNDLNTVDKFWRYQKRRHESSKNAEQFPSGETRNDDPSVSAGYRDSVAAKRDDNDNLPNQSNHTSNILPTQVNIPQTGTSSREVKSPCRNDASNFASRDYDRSEGTDGWTKRTDFDTSPTKPVNVQQKRMNEDCDEDERLRYSREDRDAYVSSTIDDHQDNISIEMESEQSEKEQSEKEQSENEDLALEESASLDEAESSNFGAAHSSNFGAAHSSNFGDARPSSFNEATTTTTKPMRKVAKSGVTRKKGYRWSDGSYELRRVTRGSMKVSKDLFVGKLVWGYYSGWWPGENFKILFFLFSFYLNSVRKKED</sequence>
<reference evidence="2 3" key="1">
    <citation type="submission" date="2015-07" db="EMBL/GenBank/DDBJ databases">
        <title>The genome of Melipona quadrifasciata.</title>
        <authorList>
            <person name="Pan H."/>
            <person name="Kapheim K."/>
        </authorList>
    </citation>
    <scope>NUCLEOTIDE SEQUENCE [LARGE SCALE GENOMIC DNA]</scope>
    <source>
        <strain evidence="2">0111107301</strain>
        <tissue evidence="2">Whole body</tissue>
    </source>
</reference>
<dbReference type="EMBL" id="KQ435794">
    <property type="protein sequence ID" value="KOX74006.1"/>
    <property type="molecule type" value="Genomic_DNA"/>
</dbReference>
<dbReference type="Proteomes" id="UP000053105">
    <property type="component" value="Unassembled WGS sequence"/>
</dbReference>
<evidence type="ECO:0000313" key="2">
    <source>
        <dbReference type="EMBL" id="KOX74006.1"/>
    </source>
</evidence>
<proteinExistence type="predicted"/>
<feature type="compositionally biased region" description="Basic and acidic residues" evidence="1">
    <location>
        <begin position="406"/>
        <end position="428"/>
    </location>
</feature>
<feature type="compositionally biased region" description="Polar residues" evidence="1">
    <location>
        <begin position="384"/>
        <end position="396"/>
    </location>
</feature>
<gene>
    <name evidence="2" type="ORF">WN51_14086</name>
</gene>
<keyword evidence="3" id="KW-1185">Reference proteome</keyword>
<protein>
    <submittedName>
        <fullName evidence="2">Uncharacterized protein</fullName>
    </submittedName>
</protein>
<dbReference type="STRING" id="166423.A0A0M9A0R3"/>
<name>A0A0M9A0R3_9HYME</name>
<feature type="region of interest" description="Disordered" evidence="1">
    <location>
        <begin position="217"/>
        <end position="248"/>
    </location>
</feature>
<accession>A0A0M9A0R3</accession>
<feature type="region of interest" description="Disordered" evidence="1">
    <location>
        <begin position="283"/>
        <end position="513"/>
    </location>
</feature>
<feature type="compositionally biased region" description="Basic and acidic residues" evidence="1">
    <location>
        <begin position="366"/>
        <end position="383"/>
    </location>
</feature>
<evidence type="ECO:0000256" key="1">
    <source>
        <dbReference type="SAM" id="MobiDB-lite"/>
    </source>
</evidence>
<dbReference type="OrthoDB" id="641149at2759"/>
<feature type="compositionally biased region" description="Acidic residues" evidence="1">
    <location>
        <begin position="450"/>
        <end position="466"/>
    </location>
</feature>
<feature type="compositionally biased region" description="Basic residues" evidence="1">
    <location>
        <begin position="504"/>
        <end position="513"/>
    </location>
</feature>
<feature type="compositionally biased region" description="Basic residues" evidence="1">
    <location>
        <begin position="220"/>
        <end position="234"/>
    </location>
</feature>
<feature type="compositionally biased region" description="Basic and acidic residues" evidence="1">
    <location>
        <begin position="438"/>
        <end position="449"/>
    </location>
</feature>
<feature type="compositionally biased region" description="Polar residues" evidence="1">
    <location>
        <begin position="474"/>
        <end position="503"/>
    </location>
</feature>
<feature type="compositionally biased region" description="Polar residues" evidence="1">
    <location>
        <begin position="324"/>
        <end position="349"/>
    </location>
</feature>
<organism evidence="2 3">
    <name type="scientific">Melipona quadrifasciata</name>
    <dbReference type="NCBI Taxonomy" id="166423"/>
    <lineage>
        <taxon>Eukaryota</taxon>
        <taxon>Metazoa</taxon>
        <taxon>Ecdysozoa</taxon>
        <taxon>Arthropoda</taxon>
        <taxon>Hexapoda</taxon>
        <taxon>Insecta</taxon>
        <taxon>Pterygota</taxon>
        <taxon>Neoptera</taxon>
        <taxon>Endopterygota</taxon>
        <taxon>Hymenoptera</taxon>
        <taxon>Apocrita</taxon>
        <taxon>Aculeata</taxon>
        <taxon>Apoidea</taxon>
        <taxon>Anthophila</taxon>
        <taxon>Apidae</taxon>
        <taxon>Melipona</taxon>
    </lineage>
</organism>
<dbReference type="AlphaFoldDB" id="A0A0M9A0R3"/>